<comment type="function">
    <text evidence="9">Has a role in transport between endoplasmic reticulum and Golgi.</text>
</comment>
<dbReference type="Proteomes" id="UP000007148">
    <property type="component" value="Unassembled WGS sequence"/>
</dbReference>
<gene>
    <name evidence="11" type="ORF">PIIN_08418</name>
</gene>
<feature type="transmembrane region" description="Helical" evidence="9">
    <location>
        <begin position="349"/>
        <end position="366"/>
    </location>
</feature>
<keyword evidence="5 9" id="KW-0653">Protein transport</keyword>
<keyword evidence="4 9" id="KW-0256">Endoplasmic reticulum</keyword>
<feature type="compositionally biased region" description="Pro residues" evidence="10">
    <location>
        <begin position="9"/>
        <end position="30"/>
    </location>
</feature>
<comment type="similarity">
    <text evidence="1 9">Belongs to the YIF1 family.</text>
</comment>
<dbReference type="PANTHER" id="PTHR14083">
    <property type="entry name" value="YIP1 INTERACTING FACTOR HOMOLOG YIF1 PROTEIN"/>
    <property type="match status" value="1"/>
</dbReference>
<dbReference type="HOGENOM" id="CLU_047877_2_0_1"/>
<feature type="transmembrane region" description="Helical" evidence="9">
    <location>
        <begin position="281"/>
        <end position="302"/>
    </location>
</feature>
<evidence type="ECO:0000256" key="7">
    <source>
        <dbReference type="ARBA" id="ARBA00023034"/>
    </source>
</evidence>
<feature type="compositionally biased region" description="Polar residues" evidence="10">
    <location>
        <begin position="59"/>
        <end position="74"/>
    </location>
</feature>
<keyword evidence="3 9" id="KW-0812">Transmembrane</keyword>
<evidence type="ECO:0000313" key="11">
    <source>
        <dbReference type="EMBL" id="CCA74465.1"/>
    </source>
</evidence>
<dbReference type="STRING" id="1109443.G4TT22"/>
<feature type="region of interest" description="Disordered" evidence="10">
    <location>
        <begin position="183"/>
        <end position="202"/>
    </location>
</feature>
<keyword evidence="2 9" id="KW-0813">Transport</keyword>
<reference evidence="11 12" key="1">
    <citation type="journal article" date="2011" name="PLoS Pathog.">
        <title>Endophytic Life Strategies Decoded by Genome and Transcriptome Analyses of the Mutualistic Root Symbiont Piriformospora indica.</title>
        <authorList>
            <person name="Zuccaro A."/>
            <person name="Lahrmann U."/>
            <person name="Guldener U."/>
            <person name="Langen G."/>
            <person name="Pfiffi S."/>
            <person name="Biedenkopf D."/>
            <person name="Wong P."/>
            <person name="Samans B."/>
            <person name="Grimm C."/>
            <person name="Basiewicz M."/>
            <person name="Murat C."/>
            <person name="Martin F."/>
            <person name="Kogel K.H."/>
        </authorList>
    </citation>
    <scope>NUCLEOTIDE SEQUENCE [LARGE SCALE GENOMIC DNA]</scope>
    <source>
        <strain evidence="11 12">DSM 11827</strain>
    </source>
</reference>
<feature type="region of interest" description="Disordered" evidence="10">
    <location>
        <begin position="1"/>
        <end position="85"/>
    </location>
</feature>
<evidence type="ECO:0000256" key="5">
    <source>
        <dbReference type="ARBA" id="ARBA00022927"/>
    </source>
</evidence>
<dbReference type="AlphaFoldDB" id="G4TT22"/>
<dbReference type="GO" id="GO:0005789">
    <property type="term" value="C:endoplasmic reticulum membrane"/>
    <property type="evidence" value="ECO:0007669"/>
    <property type="project" value="UniProtKB-SubCell"/>
</dbReference>
<keyword evidence="8 9" id="KW-0472">Membrane</keyword>
<sequence length="367" mass="40253">MWNSGSSRSPPPLQHPIPTHPHYIPEPPDTPVSIAGSEPQGYMRFSSESSRPPLDSFAQPAQLQNPYGQTSGIQQHPGGAGTGYRAANQNQYGAYPQPPNVYGAAPGFGGVPWGVNDATAQIGMQLGRNAVQAGQEYVEKNFGSYMLPKRMLKSHFNVSNSYVLLKLKLLLFPWRHKGWKRREIQGSDQDASGSSGAGVKYAPPREDVNSPDLYIPTMALVTYILLSALRAGLDSKFHPEVLAAKMSKAITIIVLECVFIKLGCYTLAVEGKSQLPDIIAYVGYKFVASTVLLVLSIIGFRASLYWGIFLYLFCANGFFLLRSLRALVLPSNSSASASRQHDSQRNYRLMFLFSVAALQVPGMWFLS</sequence>
<name>G4TT22_SERID</name>
<evidence type="ECO:0000256" key="3">
    <source>
        <dbReference type="ARBA" id="ARBA00022692"/>
    </source>
</evidence>
<dbReference type="GO" id="GO:0000139">
    <property type="term" value="C:Golgi membrane"/>
    <property type="evidence" value="ECO:0007669"/>
    <property type="project" value="UniProtKB-SubCell"/>
</dbReference>
<dbReference type="OMA" id="NWEVRYS"/>
<dbReference type="GO" id="GO:0006888">
    <property type="term" value="P:endoplasmic reticulum to Golgi vesicle-mediated transport"/>
    <property type="evidence" value="ECO:0007669"/>
    <property type="project" value="UniProtKB-UniRule"/>
</dbReference>
<dbReference type="GO" id="GO:0015031">
    <property type="term" value="P:protein transport"/>
    <property type="evidence" value="ECO:0007669"/>
    <property type="project" value="UniProtKB-KW"/>
</dbReference>
<comment type="subcellular location">
    <subcellularLocation>
        <location evidence="9">Endoplasmic reticulum membrane</location>
        <topology evidence="9">Multi-pass membrane protein</topology>
    </subcellularLocation>
    <subcellularLocation>
        <location evidence="9">Golgi apparatus membrane</location>
        <topology evidence="9">Multi-pass membrane protein</topology>
    </subcellularLocation>
</comment>
<dbReference type="InterPro" id="IPR005578">
    <property type="entry name" value="Yif1_fam"/>
</dbReference>
<feature type="compositionally biased region" description="Low complexity" evidence="10">
    <location>
        <begin position="186"/>
        <end position="198"/>
    </location>
</feature>
<keyword evidence="7 9" id="KW-0333">Golgi apparatus</keyword>
<evidence type="ECO:0000256" key="2">
    <source>
        <dbReference type="ARBA" id="ARBA00022448"/>
    </source>
</evidence>
<dbReference type="FunCoup" id="G4TT22">
    <property type="interactions" value="285"/>
</dbReference>
<comment type="caution">
    <text evidence="11">The sequence shown here is derived from an EMBL/GenBank/DDBJ whole genome shotgun (WGS) entry which is preliminary data.</text>
</comment>
<feature type="transmembrane region" description="Helical" evidence="9">
    <location>
        <begin position="249"/>
        <end position="269"/>
    </location>
</feature>
<dbReference type="PANTHER" id="PTHR14083:SF0">
    <property type="entry name" value="YIP1D-INTERACTING FACTOR 1, ISOFORM C"/>
    <property type="match status" value="1"/>
</dbReference>
<accession>G4TT22</accession>
<evidence type="ECO:0000256" key="6">
    <source>
        <dbReference type="ARBA" id="ARBA00022989"/>
    </source>
</evidence>
<evidence type="ECO:0000256" key="4">
    <source>
        <dbReference type="ARBA" id="ARBA00022824"/>
    </source>
</evidence>
<dbReference type="Pfam" id="PF03878">
    <property type="entry name" value="YIF1"/>
    <property type="match status" value="1"/>
</dbReference>
<evidence type="ECO:0000256" key="8">
    <source>
        <dbReference type="ARBA" id="ARBA00023136"/>
    </source>
</evidence>
<protein>
    <recommendedName>
        <fullName evidence="9">Protein YIF1</fullName>
    </recommendedName>
</protein>
<evidence type="ECO:0000256" key="9">
    <source>
        <dbReference type="RuleBase" id="RU368073"/>
    </source>
</evidence>
<dbReference type="EMBL" id="CAFZ01000316">
    <property type="protein sequence ID" value="CCA74465.1"/>
    <property type="molecule type" value="Genomic_DNA"/>
</dbReference>
<feature type="transmembrane region" description="Helical" evidence="9">
    <location>
        <begin position="308"/>
        <end position="328"/>
    </location>
</feature>
<organism evidence="11 12">
    <name type="scientific">Serendipita indica (strain DSM 11827)</name>
    <name type="common">Root endophyte fungus</name>
    <name type="synonym">Piriformospora indica</name>
    <dbReference type="NCBI Taxonomy" id="1109443"/>
    <lineage>
        <taxon>Eukaryota</taxon>
        <taxon>Fungi</taxon>
        <taxon>Dikarya</taxon>
        <taxon>Basidiomycota</taxon>
        <taxon>Agaricomycotina</taxon>
        <taxon>Agaricomycetes</taxon>
        <taxon>Sebacinales</taxon>
        <taxon>Serendipitaceae</taxon>
        <taxon>Serendipita</taxon>
    </lineage>
</organism>
<evidence type="ECO:0000313" key="12">
    <source>
        <dbReference type="Proteomes" id="UP000007148"/>
    </source>
</evidence>
<dbReference type="GO" id="GO:0030134">
    <property type="term" value="C:COPII-coated ER to Golgi transport vesicle"/>
    <property type="evidence" value="ECO:0007669"/>
    <property type="project" value="TreeGrafter"/>
</dbReference>
<evidence type="ECO:0000256" key="10">
    <source>
        <dbReference type="SAM" id="MobiDB-lite"/>
    </source>
</evidence>
<dbReference type="InParanoid" id="G4TT22"/>
<evidence type="ECO:0000256" key="1">
    <source>
        <dbReference type="ARBA" id="ARBA00009727"/>
    </source>
</evidence>
<dbReference type="OrthoDB" id="337750at2759"/>
<dbReference type="eggNOG" id="KOG3094">
    <property type="taxonomic scope" value="Eukaryota"/>
</dbReference>
<dbReference type="GO" id="GO:0005793">
    <property type="term" value="C:endoplasmic reticulum-Golgi intermediate compartment"/>
    <property type="evidence" value="ECO:0007669"/>
    <property type="project" value="UniProtKB-UniRule"/>
</dbReference>
<keyword evidence="12" id="KW-1185">Reference proteome</keyword>
<keyword evidence="6 9" id="KW-1133">Transmembrane helix</keyword>
<proteinExistence type="inferred from homology"/>